<dbReference type="GeneID" id="30995672"/>
<sequence length="52" mass="5571">MVDVIERNSPGSGHGLRMIGLVPVYVSVDKITIGVGLTIPTECITQSVYPEK</sequence>
<organism evidence="1 2">
    <name type="scientific">Hyphopichia burtonii NRRL Y-1933</name>
    <dbReference type="NCBI Taxonomy" id="984485"/>
    <lineage>
        <taxon>Eukaryota</taxon>
        <taxon>Fungi</taxon>
        <taxon>Dikarya</taxon>
        <taxon>Ascomycota</taxon>
        <taxon>Saccharomycotina</taxon>
        <taxon>Pichiomycetes</taxon>
        <taxon>Debaryomycetaceae</taxon>
        <taxon>Hyphopichia</taxon>
    </lineage>
</organism>
<reference evidence="2" key="1">
    <citation type="submission" date="2016-05" db="EMBL/GenBank/DDBJ databases">
        <title>Comparative genomics of biotechnologically important yeasts.</title>
        <authorList>
            <consortium name="DOE Joint Genome Institute"/>
            <person name="Riley R."/>
            <person name="Haridas S."/>
            <person name="Wolfe K.H."/>
            <person name="Lopes M.R."/>
            <person name="Hittinger C.T."/>
            <person name="Goker M."/>
            <person name="Salamov A."/>
            <person name="Wisecaver J."/>
            <person name="Long T.M."/>
            <person name="Aerts A.L."/>
            <person name="Barry K."/>
            <person name="Choi C."/>
            <person name="Clum A."/>
            <person name="Coughlan A.Y."/>
            <person name="Deshpande S."/>
            <person name="Douglass A.P."/>
            <person name="Hanson S.J."/>
            <person name="Klenk H.-P."/>
            <person name="Labutti K."/>
            <person name="Lapidus A."/>
            <person name="Lindquist E."/>
            <person name="Lipzen A."/>
            <person name="Meier-Kolthoff J.P."/>
            <person name="Ohm R.A."/>
            <person name="Otillar R.P."/>
            <person name="Pangilinan J."/>
            <person name="Peng Y."/>
            <person name="Rokas A."/>
            <person name="Rosa C.A."/>
            <person name="Scheuner C."/>
            <person name="Sibirny A.A."/>
            <person name="Slot J.C."/>
            <person name="Stielow J.B."/>
            <person name="Sun H."/>
            <person name="Kurtzman C.P."/>
            <person name="Blackwell M."/>
            <person name="Grigoriev I.V."/>
            <person name="Jeffries T.W."/>
        </authorList>
    </citation>
    <scope>NUCLEOTIDE SEQUENCE [LARGE SCALE GENOMIC DNA]</scope>
    <source>
        <strain evidence="2">NRRL Y-1933</strain>
    </source>
</reference>
<dbReference type="AlphaFoldDB" id="A0A1E4RKW0"/>
<protein>
    <submittedName>
        <fullName evidence="1">Uncharacterized protein</fullName>
    </submittedName>
</protein>
<evidence type="ECO:0000313" key="2">
    <source>
        <dbReference type="Proteomes" id="UP000095085"/>
    </source>
</evidence>
<dbReference type="Proteomes" id="UP000095085">
    <property type="component" value="Unassembled WGS sequence"/>
</dbReference>
<accession>A0A1E4RKW0</accession>
<dbReference type="RefSeq" id="XP_020076976.1">
    <property type="nucleotide sequence ID" value="XM_020221122.1"/>
</dbReference>
<evidence type="ECO:0000313" key="1">
    <source>
        <dbReference type="EMBL" id="ODV67909.1"/>
    </source>
</evidence>
<dbReference type="EMBL" id="KV454540">
    <property type="protein sequence ID" value="ODV67909.1"/>
    <property type="molecule type" value="Genomic_DNA"/>
</dbReference>
<proteinExistence type="predicted"/>
<name>A0A1E4RKW0_9ASCO</name>
<gene>
    <name evidence="1" type="ORF">HYPBUDRAFT_152641</name>
</gene>
<keyword evidence="2" id="KW-1185">Reference proteome</keyword>